<evidence type="ECO:0000256" key="1">
    <source>
        <dbReference type="SAM" id="MobiDB-lite"/>
    </source>
</evidence>
<accession>A0A183FR91</accession>
<feature type="region of interest" description="Disordered" evidence="1">
    <location>
        <begin position="34"/>
        <end position="95"/>
    </location>
</feature>
<dbReference type="EMBL" id="UZAH01026727">
    <property type="protein sequence ID" value="VDO84656.1"/>
    <property type="molecule type" value="Genomic_DNA"/>
</dbReference>
<organism evidence="3 4">
    <name type="scientific">Heligmosomoides polygyrus</name>
    <name type="common">Parasitic roundworm</name>
    <dbReference type="NCBI Taxonomy" id="6339"/>
    <lineage>
        <taxon>Eukaryota</taxon>
        <taxon>Metazoa</taxon>
        <taxon>Ecdysozoa</taxon>
        <taxon>Nematoda</taxon>
        <taxon>Chromadorea</taxon>
        <taxon>Rhabditida</taxon>
        <taxon>Rhabditina</taxon>
        <taxon>Rhabditomorpha</taxon>
        <taxon>Strongyloidea</taxon>
        <taxon>Heligmosomidae</taxon>
        <taxon>Heligmosomoides</taxon>
    </lineage>
</organism>
<evidence type="ECO:0000313" key="3">
    <source>
        <dbReference type="Proteomes" id="UP000050761"/>
    </source>
</evidence>
<protein>
    <submittedName>
        <fullName evidence="2 4">Uncharacterized protein</fullName>
    </submittedName>
</protein>
<reference evidence="4" key="2">
    <citation type="submission" date="2019-09" db="UniProtKB">
        <authorList>
            <consortium name="WormBaseParasite"/>
        </authorList>
    </citation>
    <scope>IDENTIFICATION</scope>
</reference>
<evidence type="ECO:0000313" key="4">
    <source>
        <dbReference type="WBParaSite" id="HPBE_0001033001-mRNA-1"/>
    </source>
</evidence>
<evidence type="ECO:0000313" key="2">
    <source>
        <dbReference type="EMBL" id="VDO84656.1"/>
    </source>
</evidence>
<dbReference type="Proteomes" id="UP000050761">
    <property type="component" value="Unassembled WGS sequence"/>
</dbReference>
<dbReference type="AlphaFoldDB" id="A0A183FR91"/>
<dbReference type="WBParaSite" id="HPBE_0001033001-mRNA-1">
    <property type="protein sequence ID" value="HPBE_0001033001-mRNA-1"/>
    <property type="gene ID" value="HPBE_0001033001"/>
</dbReference>
<sequence>MRRHVNQIRPYGKASVTTTAFNLFDIPSDILERTLPSTQADTPDSTTTSTMAHRDATTYTTLLPDVSTTQMEPRPQRNRHQPVRLRMDPSLKSYV</sequence>
<proteinExistence type="predicted"/>
<gene>
    <name evidence="2" type="ORF">HPBE_LOCUS10331</name>
</gene>
<reference evidence="2 3" key="1">
    <citation type="submission" date="2018-11" db="EMBL/GenBank/DDBJ databases">
        <authorList>
            <consortium name="Pathogen Informatics"/>
        </authorList>
    </citation>
    <scope>NUCLEOTIDE SEQUENCE [LARGE SCALE GENOMIC DNA]</scope>
</reference>
<feature type="compositionally biased region" description="Polar residues" evidence="1">
    <location>
        <begin position="35"/>
        <end position="71"/>
    </location>
</feature>
<keyword evidence="3" id="KW-1185">Reference proteome</keyword>
<name>A0A183FR91_HELPZ</name>
<accession>A0A3P7YA39</accession>